<dbReference type="Pfam" id="PF00677">
    <property type="entry name" value="Lum_binding"/>
    <property type="match status" value="2"/>
</dbReference>
<evidence type="ECO:0000256" key="1">
    <source>
        <dbReference type="ARBA" id="ARBA00000968"/>
    </source>
</evidence>
<keyword evidence="12" id="KW-1185">Reference proteome</keyword>
<evidence type="ECO:0000256" key="6">
    <source>
        <dbReference type="ARBA" id="ARBA00022619"/>
    </source>
</evidence>
<dbReference type="FunFam" id="2.40.30.20:FF:000004">
    <property type="entry name" value="Riboflavin synthase, alpha subunit"/>
    <property type="match status" value="1"/>
</dbReference>
<comment type="catalytic activity">
    <reaction evidence="1">
        <text>2 6,7-dimethyl-8-(1-D-ribityl)lumazine + H(+) = 5-amino-6-(D-ribitylamino)uracil + riboflavin</text>
        <dbReference type="Rhea" id="RHEA:20772"/>
        <dbReference type="ChEBI" id="CHEBI:15378"/>
        <dbReference type="ChEBI" id="CHEBI:15934"/>
        <dbReference type="ChEBI" id="CHEBI:57986"/>
        <dbReference type="ChEBI" id="CHEBI:58201"/>
        <dbReference type="EC" id="2.5.1.9"/>
    </reaction>
</comment>
<evidence type="ECO:0000256" key="9">
    <source>
        <dbReference type="PROSITE-ProRule" id="PRU00524"/>
    </source>
</evidence>
<dbReference type="PROSITE" id="PS51177">
    <property type="entry name" value="LUMAZINE_BIND"/>
    <property type="match status" value="2"/>
</dbReference>
<sequence>MFTGIVEDLGEVETLEHLGDFARIYVRSTVVTQDARVGDSICVNGVCLTVTGLLSSGEMTPREAPGESPGGPVGFTADVMGETLRHSSLKSLTSGTKVNLERSVRLEDRLGGHLVQGHTDGTGTVVSRDPQENWEVVRIGLPAGLARYVVHKGSIAVDGVSLTVSALSPGGTTPPNPPETKAGDDWFEVSLIPETLKRTTLGLKQPGAEVNLEVDVIAKYVEKLTVSTR</sequence>
<comment type="caution">
    <text evidence="11">The sequence shown here is derived from an EMBL/GenBank/DDBJ whole genome shotgun (WGS) entry which is preliminary data.</text>
</comment>
<accession>A0A6P2BVJ0</accession>
<feature type="domain" description="Lumazine-binding" evidence="10">
    <location>
        <begin position="114"/>
        <end position="225"/>
    </location>
</feature>
<evidence type="ECO:0000313" key="12">
    <source>
        <dbReference type="Proteomes" id="UP000460272"/>
    </source>
</evidence>
<keyword evidence="7 11" id="KW-0808">Transferase</keyword>
<proteinExistence type="predicted"/>
<dbReference type="GO" id="GO:0009231">
    <property type="term" value="P:riboflavin biosynthetic process"/>
    <property type="evidence" value="ECO:0007669"/>
    <property type="project" value="UniProtKB-KW"/>
</dbReference>
<keyword evidence="6" id="KW-0686">Riboflavin biosynthesis</keyword>
<dbReference type="GO" id="GO:0004746">
    <property type="term" value="F:riboflavin synthase activity"/>
    <property type="evidence" value="ECO:0007669"/>
    <property type="project" value="UniProtKB-EC"/>
</dbReference>
<dbReference type="PANTHER" id="PTHR21098">
    <property type="entry name" value="RIBOFLAVIN SYNTHASE ALPHA CHAIN"/>
    <property type="match status" value="1"/>
</dbReference>
<dbReference type="Gene3D" id="2.40.30.20">
    <property type="match status" value="2"/>
</dbReference>
<feature type="repeat" description="Lumazine-binding" evidence="9">
    <location>
        <begin position="114"/>
        <end position="225"/>
    </location>
</feature>
<comment type="pathway">
    <text evidence="3">Cofactor biosynthesis; riboflavin biosynthesis; riboflavin from 2-hydroxy-3-oxobutyl phosphate and 5-amino-6-(D-ribitylamino)uracil: step 2/2.</text>
</comment>
<feature type="repeat" description="Lumazine-binding" evidence="9">
    <location>
        <begin position="1"/>
        <end position="113"/>
    </location>
</feature>
<evidence type="ECO:0000256" key="7">
    <source>
        <dbReference type="ARBA" id="ARBA00022679"/>
    </source>
</evidence>
<evidence type="ECO:0000256" key="2">
    <source>
        <dbReference type="ARBA" id="ARBA00002803"/>
    </source>
</evidence>
<dbReference type="InterPro" id="IPR001783">
    <property type="entry name" value="Lumazine-bd"/>
</dbReference>
<dbReference type="RefSeq" id="WP_145855636.1">
    <property type="nucleotide sequence ID" value="NZ_RPFW01000004.1"/>
</dbReference>
<dbReference type="InterPro" id="IPR026017">
    <property type="entry name" value="Lumazine-bd_dom"/>
</dbReference>
<evidence type="ECO:0000256" key="3">
    <source>
        <dbReference type="ARBA" id="ARBA00004887"/>
    </source>
</evidence>
<comment type="function">
    <text evidence="2">Catalyzes the dismutation of two molecules of 6,7-dimethyl-8-ribityllumazine, resulting in the formation of riboflavin and 5-amino-6-(D-ribitylamino)uracil.</text>
</comment>
<feature type="domain" description="Lumazine-binding" evidence="10">
    <location>
        <begin position="1"/>
        <end position="113"/>
    </location>
</feature>
<dbReference type="SUPFAM" id="SSF63380">
    <property type="entry name" value="Riboflavin synthase domain-like"/>
    <property type="match status" value="2"/>
</dbReference>
<dbReference type="OrthoDB" id="9788537at2"/>
<evidence type="ECO:0000256" key="4">
    <source>
        <dbReference type="ARBA" id="ARBA00012827"/>
    </source>
</evidence>
<dbReference type="PIRSF" id="PIRSF000498">
    <property type="entry name" value="Riboflavin_syn_A"/>
    <property type="match status" value="1"/>
</dbReference>
<dbReference type="NCBIfam" id="NF006767">
    <property type="entry name" value="PRK09289.1"/>
    <property type="match status" value="1"/>
</dbReference>
<reference evidence="11 12" key="1">
    <citation type="submission" date="2018-11" db="EMBL/GenBank/DDBJ databases">
        <title>Trebonia kvetii gen.nov., sp.nov., a novel acidophilic actinobacterium, and proposal of the new actinobacterial family Treboniaceae fam. nov.</title>
        <authorList>
            <person name="Rapoport D."/>
            <person name="Sagova-Mareckova M."/>
            <person name="Sedlacek I."/>
            <person name="Provaznik J."/>
            <person name="Kralova S."/>
            <person name="Pavlinic D."/>
            <person name="Benes V."/>
            <person name="Kopecky J."/>
        </authorList>
    </citation>
    <scope>NUCLEOTIDE SEQUENCE [LARGE SCALE GENOMIC DNA]</scope>
    <source>
        <strain evidence="11 12">15Tr583</strain>
    </source>
</reference>
<gene>
    <name evidence="11" type="ORF">EAS64_22150</name>
</gene>
<dbReference type="EC" id="2.5.1.9" evidence="4"/>
<name>A0A6P2BVJ0_9ACTN</name>
<dbReference type="EMBL" id="RPFW01000004">
    <property type="protein sequence ID" value="TVZ03149.1"/>
    <property type="molecule type" value="Genomic_DNA"/>
</dbReference>
<dbReference type="AlphaFoldDB" id="A0A6P2BVJ0"/>
<evidence type="ECO:0000256" key="5">
    <source>
        <dbReference type="ARBA" id="ARBA00013950"/>
    </source>
</evidence>
<protein>
    <recommendedName>
        <fullName evidence="5">Riboflavin synthase</fullName>
        <ecNumber evidence="4">2.5.1.9</ecNumber>
    </recommendedName>
</protein>
<organism evidence="11 12">
    <name type="scientific">Trebonia kvetii</name>
    <dbReference type="NCBI Taxonomy" id="2480626"/>
    <lineage>
        <taxon>Bacteria</taxon>
        <taxon>Bacillati</taxon>
        <taxon>Actinomycetota</taxon>
        <taxon>Actinomycetes</taxon>
        <taxon>Streptosporangiales</taxon>
        <taxon>Treboniaceae</taxon>
        <taxon>Trebonia</taxon>
    </lineage>
</organism>
<evidence type="ECO:0000259" key="10">
    <source>
        <dbReference type="PROSITE" id="PS51177"/>
    </source>
</evidence>
<evidence type="ECO:0000256" key="8">
    <source>
        <dbReference type="ARBA" id="ARBA00022737"/>
    </source>
</evidence>
<dbReference type="Proteomes" id="UP000460272">
    <property type="component" value="Unassembled WGS sequence"/>
</dbReference>
<evidence type="ECO:0000313" key="11">
    <source>
        <dbReference type="EMBL" id="TVZ03149.1"/>
    </source>
</evidence>
<dbReference type="CDD" id="cd00402">
    <property type="entry name" value="Riboflavin_synthase_like"/>
    <property type="match status" value="1"/>
</dbReference>
<keyword evidence="8" id="KW-0677">Repeat</keyword>
<dbReference type="PANTHER" id="PTHR21098:SF12">
    <property type="entry name" value="RIBOFLAVIN SYNTHASE"/>
    <property type="match status" value="1"/>
</dbReference>
<dbReference type="InterPro" id="IPR023366">
    <property type="entry name" value="ATP_synth_asu-like_sf"/>
</dbReference>
<dbReference type="InterPro" id="IPR017938">
    <property type="entry name" value="Riboflavin_synthase-like_b-brl"/>
</dbReference>